<dbReference type="Proteomes" id="UP001642260">
    <property type="component" value="Unassembled WGS sequence"/>
</dbReference>
<accession>A0ABC8KRX6</accession>
<evidence type="ECO:0000313" key="2">
    <source>
        <dbReference type="Proteomes" id="UP001642260"/>
    </source>
</evidence>
<name>A0ABC8KRX6_ERUVS</name>
<evidence type="ECO:0000313" key="1">
    <source>
        <dbReference type="EMBL" id="CAH8362014.1"/>
    </source>
</evidence>
<dbReference type="EMBL" id="CAKOAT010321821">
    <property type="protein sequence ID" value="CAH8362014.1"/>
    <property type="molecule type" value="Genomic_DNA"/>
</dbReference>
<protein>
    <submittedName>
        <fullName evidence="1">Uncharacterized protein</fullName>
    </submittedName>
</protein>
<organism evidence="1 2">
    <name type="scientific">Eruca vesicaria subsp. sativa</name>
    <name type="common">Garden rocket</name>
    <name type="synonym">Eruca sativa</name>
    <dbReference type="NCBI Taxonomy" id="29727"/>
    <lineage>
        <taxon>Eukaryota</taxon>
        <taxon>Viridiplantae</taxon>
        <taxon>Streptophyta</taxon>
        <taxon>Embryophyta</taxon>
        <taxon>Tracheophyta</taxon>
        <taxon>Spermatophyta</taxon>
        <taxon>Magnoliopsida</taxon>
        <taxon>eudicotyledons</taxon>
        <taxon>Gunneridae</taxon>
        <taxon>Pentapetalae</taxon>
        <taxon>rosids</taxon>
        <taxon>malvids</taxon>
        <taxon>Brassicales</taxon>
        <taxon>Brassicaceae</taxon>
        <taxon>Brassiceae</taxon>
        <taxon>Eruca</taxon>
    </lineage>
</organism>
<sequence length="101" mass="11243">MCFWTNPNRLSQSHPVSVATYSNLSFLIKPITHPSLNGDTLFPFFNSNASSKLILALVMMMMMIAKSQALSGSDDVSLDEAVRRKMASIFKSISFAHCRQL</sequence>
<gene>
    <name evidence="1" type="ORF">ERUC_LOCUS27770</name>
</gene>
<keyword evidence="2" id="KW-1185">Reference proteome</keyword>
<dbReference type="AlphaFoldDB" id="A0ABC8KRX6"/>
<proteinExistence type="predicted"/>
<comment type="caution">
    <text evidence="1">The sequence shown here is derived from an EMBL/GenBank/DDBJ whole genome shotgun (WGS) entry which is preliminary data.</text>
</comment>
<reference evidence="1 2" key="1">
    <citation type="submission" date="2022-03" db="EMBL/GenBank/DDBJ databases">
        <authorList>
            <person name="Macdonald S."/>
            <person name="Ahmed S."/>
            <person name="Newling K."/>
        </authorList>
    </citation>
    <scope>NUCLEOTIDE SEQUENCE [LARGE SCALE GENOMIC DNA]</scope>
</reference>